<evidence type="ECO:0000313" key="7">
    <source>
        <dbReference type="EMBL" id="MDC8786555.1"/>
    </source>
</evidence>
<comment type="similarity">
    <text evidence="1">Belongs to the peptidase S33 family.</text>
</comment>
<evidence type="ECO:0000259" key="5">
    <source>
        <dbReference type="Pfam" id="PF00561"/>
    </source>
</evidence>
<sequence length="509" mass="54423">MHAPGSRSIRKDNSRRQRRGAVSLSLAALSCTAASAGTSPAHPCRVEGIPTELLCGALQRPLDPSRPQGTQIDIHYLVVPALARNKQPEPVLMLAGGPGQSALAVAPAVLPALSRLNNRRDLVFIDQRGTGQSAPLQCADDSALPLAQALDLQATQQRIDQCRIDLEMLPHGNLRMYTTTLAMQDFDAVREALGAPRWNLIGGSYGTRAALEYLRLFPGKVRRTVIDGVAPPDMVLPASLSTDAQSAWDATLRFCDTDPQCQRQFPQLRQDWRRLLQSLPQSITVNHPLTGKPETLTLTRDQLLRTVRVPLYAPVLSAALPAAMHAASEGHFEGLLGLSSVMASSKGSKLAEGMHFSVVCAEDMPRLSDAATAQALQNVPGADFGQGDAQFYQQACKNWPRGAVPPAFYNVAASASPVLLLSGGADPVTPPRHAARVAKALGARAQHIVVPEAGHGVMALGCMREVIYRFIDTPDDSTALPQDASCASKIPHPTVFVPVQAGPQNKRAP</sequence>
<feature type="domain" description="AB hydrolase-1" evidence="5">
    <location>
        <begin position="90"/>
        <end position="244"/>
    </location>
</feature>
<protein>
    <submittedName>
        <fullName evidence="7">Alpha/beta hydrolase</fullName>
    </submittedName>
</protein>
<dbReference type="SUPFAM" id="SSF53474">
    <property type="entry name" value="alpha/beta-Hydrolases"/>
    <property type="match status" value="1"/>
</dbReference>
<dbReference type="InterPro" id="IPR002410">
    <property type="entry name" value="Peptidase_S33"/>
</dbReference>
<comment type="caution">
    <text evidence="7">The sequence shown here is derived from an EMBL/GenBank/DDBJ whole genome shotgun (WGS) entry which is preliminary data.</text>
</comment>
<dbReference type="EMBL" id="JAQQXS010000014">
    <property type="protein sequence ID" value="MDC8786555.1"/>
    <property type="molecule type" value="Genomic_DNA"/>
</dbReference>
<dbReference type="PROSITE" id="PS51257">
    <property type="entry name" value="PROKAR_LIPOPROTEIN"/>
    <property type="match status" value="1"/>
</dbReference>
<dbReference type="InterPro" id="IPR013595">
    <property type="entry name" value="Pept_S33_TAP-like_C"/>
</dbReference>
<gene>
    <name evidence="7" type="ORF">PRZ01_15300</name>
</gene>
<dbReference type="InterPro" id="IPR000073">
    <property type="entry name" value="AB_hydrolase_1"/>
</dbReference>
<feature type="domain" description="Peptidase S33 tripeptidyl aminopeptidase-like C-terminal" evidence="6">
    <location>
        <begin position="389"/>
        <end position="475"/>
    </location>
</feature>
<dbReference type="GO" id="GO:0016787">
    <property type="term" value="F:hydrolase activity"/>
    <property type="evidence" value="ECO:0007669"/>
    <property type="project" value="UniProtKB-KW"/>
</dbReference>
<dbReference type="Gene3D" id="3.40.50.1820">
    <property type="entry name" value="alpha/beta hydrolase"/>
    <property type="match status" value="1"/>
</dbReference>
<feature type="signal peptide" evidence="4">
    <location>
        <begin position="1"/>
        <end position="36"/>
    </location>
</feature>
<dbReference type="Pfam" id="PF08386">
    <property type="entry name" value="Abhydrolase_4"/>
    <property type="match status" value="1"/>
</dbReference>
<dbReference type="PANTHER" id="PTHR43248:SF29">
    <property type="entry name" value="TRIPEPTIDYL AMINOPEPTIDASE"/>
    <property type="match status" value="1"/>
</dbReference>
<name>A0ABT5KUD1_9BURK</name>
<evidence type="ECO:0000256" key="4">
    <source>
        <dbReference type="SAM" id="SignalP"/>
    </source>
</evidence>
<evidence type="ECO:0000313" key="8">
    <source>
        <dbReference type="Proteomes" id="UP001219862"/>
    </source>
</evidence>
<dbReference type="Proteomes" id="UP001219862">
    <property type="component" value="Unassembled WGS sequence"/>
</dbReference>
<feature type="chain" id="PRO_5046271854" evidence="4">
    <location>
        <begin position="37"/>
        <end position="509"/>
    </location>
</feature>
<evidence type="ECO:0000259" key="6">
    <source>
        <dbReference type="Pfam" id="PF08386"/>
    </source>
</evidence>
<dbReference type="RefSeq" id="WP_273597668.1">
    <property type="nucleotide sequence ID" value="NZ_JAQQXS010000014.1"/>
</dbReference>
<evidence type="ECO:0000256" key="2">
    <source>
        <dbReference type="ARBA" id="ARBA00022729"/>
    </source>
</evidence>
<keyword evidence="3 7" id="KW-0378">Hydrolase</keyword>
<evidence type="ECO:0000256" key="1">
    <source>
        <dbReference type="ARBA" id="ARBA00010088"/>
    </source>
</evidence>
<dbReference type="PRINTS" id="PR00793">
    <property type="entry name" value="PROAMNOPTASE"/>
</dbReference>
<proteinExistence type="inferred from homology"/>
<organism evidence="7 8">
    <name type="scientific">Roseateles koreensis</name>
    <dbReference type="NCBI Taxonomy" id="2987526"/>
    <lineage>
        <taxon>Bacteria</taxon>
        <taxon>Pseudomonadati</taxon>
        <taxon>Pseudomonadota</taxon>
        <taxon>Betaproteobacteria</taxon>
        <taxon>Burkholderiales</taxon>
        <taxon>Sphaerotilaceae</taxon>
        <taxon>Roseateles</taxon>
    </lineage>
</organism>
<dbReference type="InterPro" id="IPR029058">
    <property type="entry name" value="AB_hydrolase_fold"/>
</dbReference>
<dbReference type="PANTHER" id="PTHR43248">
    <property type="entry name" value="2-SUCCINYL-6-HYDROXY-2,4-CYCLOHEXADIENE-1-CARBOXYLATE SYNTHASE"/>
    <property type="match status" value="1"/>
</dbReference>
<evidence type="ECO:0000256" key="3">
    <source>
        <dbReference type="ARBA" id="ARBA00022801"/>
    </source>
</evidence>
<keyword evidence="8" id="KW-1185">Reference proteome</keyword>
<reference evidence="7 8" key="1">
    <citation type="submission" date="2022-10" db="EMBL/GenBank/DDBJ databases">
        <title>paucibacter sp. hw8 Genome sequencing.</title>
        <authorList>
            <person name="Park S."/>
        </authorList>
    </citation>
    <scope>NUCLEOTIDE SEQUENCE [LARGE SCALE GENOMIC DNA]</scope>
    <source>
        <strain evidence="8">hw8</strain>
    </source>
</reference>
<dbReference type="Pfam" id="PF00561">
    <property type="entry name" value="Abhydrolase_1"/>
    <property type="match status" value="1"/>
</dbReference>
<keyword evidence="2 4" id="KW-0732">Signal</keyword>
<accession>A0ABT5KUD1</accession>
<dbReference type="InterPro" id="IPR051601">
    <property type="entry name" value="Serine_prot/Carboxylest_S33"/>
</dbReference>